<reference evidence="2 3" key="1">
    <citation type="submission" date="2023-08" db="EMBL/GenBank/DDBJ databases">
        <title>Black Yeasts Isolated from many extreme environments.</title>
        <authorList>
            <person name="Coleine C."/>
            <person name="Stajich J.E."/>
            <person name="Selbmann L."/>
        </authorList>
    </citation>
    <scope>NUCLEOTIDE SEQUENCE [LARGE SCALE GENOMIC DNA]</scope>
    <source>
        <strain evidence="2 3">CCFEE 5910</strain>
    </source>
</reference>
<dbReference type="Gene3D" id="3.40.50.720">
    <property type="entry name" value="NAD(P)-binding Rossmann-like Domain"/>
    <property type="match status" value="1"/>
</dbReference>
<dbReference type="PROSITE" id="PS00061">
    <property type="entry name" value="ADH_SHORT"/>
    <property type="match status" value="1"/>
</dbReference>
<proteinExistence type="predicted"/>
<organism evidence="2 3">
    <name type="scientific">Lithohypha guttulata</name>
    <dbReference type="NCBI Taxonomy" id="1690604"/>
    <lineage>
        <taxon>Eukaryota</taxon>
        <taxon>Fungi</taxon>
        <taxon>Dikarya</taxon>
        <taxon>Ascomycota</taxon>
        <taxon>Pezizomycotina</taxon>
        <taxon>Eurotiomycetes</taxon>
        <taxon>Chaetothyriomycetidae</taxon>
        <taxon>Chaetothyriales</taxon>
        <taxon>Trichomeriaceae</taxon>
        <taxon>Lithohypha</taxon>
    </lineage>
</organism>
<dbReference type="GO" id="GO:0016616">
    <property type="term" value="F:oxidoreductase activity, acting on the CH-OH group of donors, NAD or NADP as acceptor"/>
    <property type="evidence" value="ECO:0007669"/>
    <property type="project" value="TreeGrafter"/>
</dbReference>
<evidence type="ECO:0000313" key="2">
    <source>
        <dbReference type="EMBL" id="KAK5091187.1"/>
    </source>
</evidence>
<name>A0AAN7YF19_9EURO</name>
<dbReference type="Proteomes" id="UP001309876">
    <property type="component" value="Unassembled WGS sequence"/>
</dbReference>
<dbReference type="PRINTS" id="PR00081">
    <property type="entry name" value="GDHRDH"/>
</dbReference>
<protein>
    <recommendedName>
        <fullName evidence="4">NAD(P)-binding protein</fullName>
    </recommendedName>
</protein>
<evidence type="ECO:0000313" key="3">
    <source>
        <dbReference type="Proteomes" id="UP001309876"/>
    </source>
</evidence>
<comment type="caution">
    <text evidence="2">The sequence shown here is derived from an EMBL/GenBank/DDBJ whole genome shotgun (WGS) entry which is preliminary data.</text>
</comment>
<dbReference type="PANTHER" id="PTHR45458:SF1">
    <property type="entry name" value="SHORT CHAIN DEHYDROGENASE"/>
    <property type="match status" value="1"/>
</dbReference>
<dbReference type="AlphaFoldDB" id="A0AAN7YF19"/>
<evidence type="ECO:0000256" key="1">
    <source>
        <dbReference type="ARBA" id="ARBA00022857"/>
    </source>
</evidence>
<sequence length="213" mass="22822">MSTKIYLITGANRGLGLEFVHQISSESSQNTILACVRSMQGELDDLKTLAKQNSQIQILECDTGSVESVVKCGQEVSKLLGNGQLHYLINNAGINSVPARTALDVTPEELRQHFEINVVGPNELVKAVQGHLREGSTVLNMTSGLASIGLSMVKCTAYAVSKTAMNMVNAHQAHALKEKGVRVIVMDPGWVKTRMGGDGAILEPHESISGTAR</sequence>
<gene>
    <name evidence="2" type="ORF">LTR05_001367</name>
</gene>
<keyword evidence="1" id="KW-0521">NADP</keyword>
<dbReference type="SUPFAM" id="SSF51735">
    <property type="entry name" value="NAD(P)-binding Rossmann-fold domains"/>
    <property type="match status" value="1"/>
</dbReference>
<dbReference type="InterPro" id="IPR002347">
    <property type="entry name" value="SDR_fam"/>
</dbReference>
<dbReference type="Pfam" id="PF00106">
    <property type="entry name" value="adh_short"/>
    <property type="match status" value="1"/>
</dbReference>
<keyword evidence="3" id="KW-1185">Reference proteome</keyword>
<evidence type="ECO:0008006" key="4">
    <source>
        <dbReference type="Google" id="ProtNLM"/>
    </source>
</evidence>
<accession>A0AAN7YF19</accession>
<dbReference type="InterPro" id="IPR036291">
    <property type="entry name" value="NAD(P)-bd_dom_sf"/>
</dbReference>
<dbReference type="EMBL" id="JAVRRJ010000001">
    <property type="protein sequence ID" value="KAK5091187.1"/>
    <property type="molecule type" value="Genomic_DNA"/>
</dbReference>
<dbReference type="InterPro" id="IPR020904">
    <property type="entry name" value="Sc_DH/Rdtase_CS"/>
</dbReference>
<dbReference type="PANTHER" id="PTHR45458">
    <property type="entry name" value="SHORT-CHAIN DEHYDROGENASE/REDUCTASE SDR"/>
    <property type="match status" value="1"/>
</dbReference>
<dbReference type="InterPro" id="IPR052184">
    <property type="entry name" value="SDR_enzymes"/>
</dbReference>